<dbReference type="InterPro" id="IPR036388">
    <property type="entry name" value="WH-like_DNA-bd_sf"/>
</dbReference>
<proteinExistence type="predicted"/>
<name>A0A0N7LVK3_THAGE</name>
<dbReference type="GO" id="GO:0006355">
    <property type="term" value="P:regulation of DNA-templated transcription"/>
    <property type="evidence" value="ECO:0007669"/>
    <property type="project" value="InterPro"/>
</dbReference>
<keyword evidence="6" id="KW-0378">Hydrolase</keyword>
<feature type="domain" description="Response regulatory" evidence="5">
    <location>
        <begin position="9"/>
        <end position="125"/>
    </location>
</feature>
<evidence type="ECO:0000256" key="3">
    <source>
        <dbReference type="PROSITE-ProRule" id="PRU00169"/>
    </source>
</evidence>
<dbReference type="EMBL" id="CYSA01000025">
    <property type="protein sequence ID" value="CUH66538.1"/>
    <property type="molecule type" value="Genomic_DNA"/>
</dbReference>
<dbReference type="CDD" id="cd17535">
    <property type="entry name" value="REC_NarL-like"/>
    <property type="match status" value="1"/>
</dbReference>
<dbReference type="RefSeq" id="WP_058263205.1">
    <property type="nucleotide sequence ID" value="NZ_CP051181.1"/>
</dbReference>
<dbReference type="Proteomes" id="UP000051587">
    <property type="component" value="Unassembled WGS sequence"/>
</dbReference>
<dbReference type="STRING" id="53501.SAMN04488043_1058"/>
<dbReference type="Gene3D" id="1.10.10.10">
    <property type="entry name" value="Winged helix-like DNA-binding domain superfamily/Winged helix DNA-binding domain"/>
    <property type="match status" value="1"/>
</dbReference>
<dbReference type="OrthoDB" id="3679796at2"/>
<reference evidence="6 7" key="1">
    <citation type="submission" date="2015-09" db="EMBL/GenBank/DDBJ databases">
        <authorList>
            <consortium name="Swine Surveillance"/>
        </authorList>
    </citation>
    <scope>NUCLEOTIDE SEQUENCE [LARGE SCALE GENOMIC DNA]</scope>
    <source>
        <strain evidence="6 7">CECT 4357</strain>
    </source>
</reference>
<dbReference type="SUPFAM" id="SSF46894">
    <property type="entry name" value="C-terminal effector domain of the bipartite response regulators"/>
    <property type="match status" value="1"/>
</dbReference>
<dbReference type="PROSITE" id="PS00622">
    <property type="entry name" value="HTH_LUXR_1"/>
    <property type="match status" value="1"/>
</dbReference>
<dbReference type="GO" id="GO:0000160">
    <property type="term" value="P:phosphorelay signal transduction system"/>
    <property type="evidence" value="ECO:0007669"/>
    <property type="project" value="InterPro"/>
</dbReference>
<dbReference type="SUPFAM" id="SSF52172">
    <property type="entry name" value="CheY-like"/>
    <property type="match status" value="1"/>
</dbReference>
<dbReference type="PRINTS" id="PR00038">
    <property type="entry name" value="HTHLUXR"/>
</dbReference>
<dbReference type="PANTHER" id="PTHR45566">
    <property type="entry name" value="HTH-TYPE TRANSCRIPTIONAL REGULATOR YHJB-RELATED"/>
    <property type="match status" value="1"/>
</dbReference>
<dbReference type="SMART" id="SM00421">
    <property type="entry name" value="HTH_LUXR"/>
    <property type="match status" value="1"/>
</dbReference>
<dbReference type="AlphaFoldDB" id="A0A0N7LVK3"/>
<dbReference type="CDD" id="cd06170">
    <property type="entry name" value="LuxR_C_like"/>
    <property type="match status" value="1"/>
</dbReference>
<feature type="domain" description="HTH luxR-type" evidence="4">
    <location>
        <begin position="143"/>
        <end position="208"/>
    </location>
</feature>
<protein>
    <submittedName>
        <fullName evidence="6">Protease production enhancer protein</fullName>
    </submittedName>
</protein>
<gene>
    <name evidence="6" type="primary">degU_5</name>
    <name evidence="6" type="ORF">TG4357_02472</name>
</gene>
<evidence type="ECO:0000313" key="7">
    <source>
        <dbReference type="Proteomes" id="UP000051587"/>
    </source>
</evidence>
<dbReference type="GO" id="GO:0008233">
    <property type="term" value="F:peptidase activity"/>
    <property type="evidence" value="ECO:0007669"/>
    <property type="project" value="UniProtKB-KW"/>
</dbReference>
<dbReference type="Gene3D" id="3.40.50.2300">
    <property type="match status" value="1"/>
</dbReference>
<evidence type="ECO:0000259" key="5">
    <source>
        <dbReference type="PROSITE" id="PS50110"/>
    </source>
</evidence>
<dbReference type="Pfam" id="PF00072">
    <property type="entry name" value="Response_reg"/>
    <property type="match status" value="1"/>
</dbReference>
<keyword evidence="6" id="KW-0645">Protease</keyword>
<dbReference type="InterPro" id="IPR011006">
    <property type="entry name" value="CheY-like_superfamily"/>
</dbReference>
<keyword evidence="2" id="KW-0238">DNA-binding</keyword>
<dbReference type="GO" id="GO:0003677">
    <property type="term" value="F:DNA binding"/>
    <property type="evidence" value="ECO:0007669"/>
    <property type="project" value="UniProtKB-KW"/>
</dbReference>
<dbReference type="InterPro" id="IPR001789">
    <property type="entry name" value="Sig_transdc_resp-reg_receiver"/>
</dbReference>
<evidence type="ECO:0000313" key="6">
    <source>
        <dbReference type="EMBL" id="CUH66538.1"/>
    </source>
</evidence>
<sequence length="210" mass="22514">MNDTSTKIRVLIADDHGMILDVLSMFLSTQPDMDVTTTTDLDGALSAITANGGYDVVLLDYNMPGMNGTQGLTRAIKMNKSRPVAILTGTPTRRILDESLAKGAAGLVPKTMPAKSLAIAIRFMHVGETYVPLDLMREDTSDSGDGVGKLSAREKTVLECLGEGKQNKEIANSLQLSEATIKMHVKSICKKLGANNRTHAVITARDQGLL</sequence>
<dbReference type="InterPro" id="IPR051015">
    <property type="entry name" value="EvgA-like"/>
</dbReference>
<accession>A0A0N7LVK3</accession>
<keyword evidence="1 3" id="KW-0597">Phosphoprotein</keyword>
<evidence type="ECO:0000256" key="1">
    <source>
        <dbReference type="ARBA" id="ARBA00022553"/>
    </source>
</evidence>
<dbReference type="GO" id="GO:0006508">
    <property type="term" value="P:proteolysis"/>
    <property type="evidence" value="ECO:0007669"/>
    <property type="project" value="UniProtKB-KW"/>
</dbReference>
<keyword evidence="7" id="KW-1185">Reference proteome</keyword>
<feature type="modified residue" description="4-aspartylphosphate" evidence="3">
    <location>
        <position position="60"/>
    </location>
</feature>
<dbReference type="InterPro" id="IPR016032">
    <property type="entry name" value="Sig_transdc_resp-reg_C-effctor"/>
</dbReference>
<dbReference type="Pfam" id="PF00196">
    <property type="entry name" value="GerE"/>
    <property type="match status" value="1"/>
</dbReference>
<dbReference type="SMART" id="SM00448">
    <property type="entry name" value="REC"/>
    <property type="match status" value="1"/>
</dbReference>
<dbReference type="PANTHER" id="PTHR45566:SF1">
    <property type="entry name" value="HTH-TYPE TRANSCRIPTIONAL REGULATOR YHJB-RELATED"/>
    <property type="match status" value="1"/>
</dbReference>
<dbReference type="PROSITE" id="PS50110">
    <property type="entry name" value="RESPONSE_REGULATORY"/>
    <property type="match status" value="1"/>
</dbReference>
<organism evidence="6 7">
    <name type="scientific">Thalassovita gelatinovora</name>
    <name type="common">Thalassobius gelatinovorus</name>
    <dbReference type="NCBI Taxonomy" id="53501"/>
    <lineage>
        <taxon>Bacteria</taxon>
        <taxon>Pseudomonadati</taxon>
        <taxon>Pseudomonadota</taxon>
        <taxon>Alphaproteobacteria</taxon>
        <taxon>Rhodobacterales</taxon>
        <taxon>Roseobacteraceae</taxon>
        <taxon>Thalassovita</taxon>
    </lineage>
</organism>
<dbReference type="InterPro" id="IPR000792">
    <property type="entry name" value="Tscrpt_reg_LuxR_C"/>
</dbReference>
<dbReference type="PROSITE" id="PS50043">
    <property type="entry name" value="HTH_LUXR_2"/>
    <property type="match status" value="1"/>
</dbReference>
<dbReference type="InterPro" id="IPR058245">
    <property type="entry name" value="NreC/VraR/RcsB-like_REC"/>
</dbReference>
<evidence type="ECO:0000256" key="2">
    <source>
        <dbReference type="ARBA" id="ARBA00023125"/>
    </source>
</evidence>
<evidence type="ECO:0000259" key="4">
    <source>
        <dbReference type="PROSITE" id="PS50043"/>
    </source>
</evidence>